<evidence type="ECO:0000313" key="12">
    <source>
        <dbReference type="EMBL" id="QBC43945.1"/>
    </source>
</evidence>
<dbReference type="Proteomes" id="UP000515917">
    <property type="component" value="Chromosome"/>
</dbReference>
<evidence type="ECO:0000256" key="3">
    <source>
        <dbReference type="ARBA" id="ARBA00004953"/>
    </source>
</evidence>
<evidence type="ECO:0000256" key="8">
    <source>
        <dbReference type="ARBA" id="ARBA00023239"/>
    </source>
</evidence>
<dbReference type="InterPro" id="IPR015424">
    <property type="entry name" value="PyrdxlP-dep_Trfase"/>
</dbReference>
<dbReference type="PANTHER" id="PTHR42885">
    <property type="entry name" value="HISTIDINOL-PHOSPHATE AMINOTRANSFERASE-RELATED"/>
    <property type="match status" value="1"/>
</dbReference>
<reference evidence="12 13" key="1">
    <citation type="submission" date="2018-01" db="EMBL/GenBank/DDBJ databases">
        <title>Genome sequence of Iodobacter sp. strain PCH194 isolated from Indian Trans-Himalaya.</title>
        <authorList>
            <person name="Kumar V."/>
            <person name="Thakur V."/>
            <person name="Kumar S."/>
            <person name="Singh D."/>
        </authorList>
    </citation>
    <scope>NUCLEOTIDE SEQUENCE [LARGE SCALE GENOMIC DNA]</scope>
    <source>
        <strain evidence="12 13">PCH194</strain>
    </source>
</reference>
<dbReference type="EC" id="4.1.1.81" evidence="4"/>
<dbReference type="InterPro" id="IPR004839">
    <property type="entry name" value="Aminotransferase_I/II_large"/>
</dbReference>
<dbReference type="InterPro" id="IPR005860">
    <property type="entry name" value="CobD"/>
</dbReference>
<evidence type="ECO:0000256" key="5">
    <source>
        <dbReference type="ARBA" id="ARBA00021531"/>
    </source>
</evidence>
<keyword evidence="8" id="KW-0456">Lyase</keyword>
<dbReference type="NCBIfam" id="TIGR01140">
    <property type="entry name" value="L_thr_O3P_dcar"/>
    <property type="match status" value="1"/>
</dbReference>
<feature type="domain" description="Aminotransferase class I/classII large" evidence="11">
    <location>
        <begin position="78"/>
        <end position="313"/>
    </location>
</feature>
<dbReference type="Pfam" id="PF00155">
    <property type="entry name" value="Aminotran_1_2"/>
    <property type="match status" value="1"/>
</dbReference>
<dbReference type="GO" id="GO:0009236">
    <property type="term" value="P:cobalamin biosynthetic process"/>
    <property type="evidence" value="ECO:0007669"/>
    <property type="project" value="UniProtKB-UniPathway"/>
</dbReference>
<dbReference type="KEGG" id="ifl:C1H71_10610"/>
<proteinExistence type="predicted"/>
<evidence type="ECO:0000256" key="2">
    <source>
        <dbReference type="ARBA" id="ARBA00003444"/>
    </source>
</evidence>
<dbReference type="InterPro" id="IPR015422">
    <property type="entry name" value="PyrdxlP-dep_Trfase_small"/>
</dbReference>
<evidence type="ECO:0000259" key="11">
    <source>
        <dbReference type="Pfam" id="PF00155"/>
    </source>
</evidence>
<evidence type="ECO:0000256" key="6">
    <source>
        <dbReference type="ARBA" id="ARBA00022573"/>
    </source>
</evidence>
<dbReference type="InterPro" id="IPR015421">
    <property type="entry name" value="PyrdxlP-dep_Trfase_major"/>
</dbReference>
<dbReference type="CDD" id="cd00609">
    <property type="entry name" value="AAT_like"/>
    <property type="match status" value="1"/>
</dbReference>
<comment type="cofactor">
    <cofactor evidence="1">
        <name>pyridoxal 5'-phosphate</name>
        <dbReference type="ChEBI" id="CHEBI:597326"/>
    </cofactor>
</comment>
<comment type="function">
    <text evidence="2">Decarboxylates L-threonine-O-3-phosphate to yield (R)-1-amino-2-propanol O-2-phosphate, the precursor for the linkage between the nucleotide loop and the corrin ring in cobalamin.</text>
</comment>
<protein>
    <recommendedName>
        <fullName evidence="5">Putative 8-amino-7-oxononanoate synthase</fullName>
        <ecNumber evidence="4">4.1.1.81</ecNumber>
    </recommendedName>
    <alternativeName>
        <fullName evidence="9">L-threonine-O-3-phosphate decarboxylase</fullName>
    </alternativeName>
</protein>
<dbReference type="Gene3D" id="3.90.1150.10">
    <property type="entry name" value="Aspartate Aminotransferase, domain 1"/>
    <property type="match status" value="1"/>
</dbReference>
<evidence type="ECO:0000256" key="7">
    <source>
        <dbReference type="ARBA" id="ARBA00022898"/>
    </source>
</evidence>
<dbReference type="EMBL" id="CP025781">
    <property type="protein sequence ID" value="QBC43945.1"/>
    <property type="molecule type" value="Genomic_DNA"/>
</dbReference>
<name>A0A7G3GB36_9NEIS</name>
<keyword evidence="6" id="KW-0169">Cobalamin biosynthesis</keyword>
<dbReference type="Gene3D" id="3.40.640.10">
    <property type="entry name" value="Type I PLP-dependent aspartate aminotransferase-like (Major domain)"/>
    <property type="match status" value="1"/>
</dbReference>
<dbReference type="InterPro" id="IPR004838">
    <property type="entry name" value="NHTrfase_class1_PyrdxlP-BS"/>
</dbReference>
<dbReference type="GO" id="GO:0048472">
    <property type="term" value="F:threonine-phosphate decarboxylase activity"/>
    <property type="evidence" value="ECO:0007669"/>
    <property type="project" value="UniProtKB-EC"/>
</dbReference>
<evidence type="ECO:0000256" key="4">
    <source>
        <dbReference type="ARBA" id="ARBA00012285"/>
    </source>
</evidence>
<evidence type="ECO:0000313" key="13">
    <source>
        <dbReference type="Proteomes" id="UP000515917"/>
    </source>
</evidence>
<keyword evidence="7" id="KW-0663">Pyridoxal phosphate</keyword>
<gene>
    <name evidence="12" type="ORF">C1H71_10610</name>
</gene>
<accession>A0A7G3GB36</accession>
<comment type="pathway">
    <text evidence="3">Cofactor biosynthesis; adenosylcobalamin biosynthesis.</text>
</comment>
<dbReference type="PANTHER" id="PTHR42885:SF1">
    <property type="entry name" value="THREONINE-PHOSPHATE DECARBOXYLASE"/>
    <property type="match status" value="1"/>
</dbReference>
<dbReference type="UniPathway" id="UPA00148"/>
<organism evidence="12 13">
    <name type="scientific">Iodobacter fluviatilis</name>
    <dbReference type="NCBI Taxonomy" id="537"/>
    <lineage>
        <taxon>Bacteria</taxon>
        <taxon>Pseudomonadati</taxon>
        <taxon>Pseudomonadota</taxon>
        <taxon>Betaproteobacteria</taxon>
        <taxon>Neisseriales</taxon>
        <taxon>Chitinibacteraceae</taxon>
        <taxon>Iodobacter</taxon>
    </lineage>
</organism>
<evidence type="ECO:0000256" key="10">
    <source>
        <dbReference type="ARBA" id="ARBA00048531"/>
    </source>
</evidence>
<dbReference type="AlphaFoldDB" id="A0A7G3GB36"/>
<dbReference type="SUPFAM" id="SSF53383">
    <property type="entry name" value="PLP-dependent transferases"/>
    <property type="match status" value="1"/>
</dbReference>
<evidence type="ECO:0000256" key="1">
    <source>
        <dbReference type="ARBA" id="ARBA00001933"/>
    </source>
</evidence>
<keyword evidence="13" id="KW-1185">Reference proteome</keyword>
<evidence type="ECO:0000256" key="9">
    <source>
        <dbReference type="ARBA" id="ARBA00029996"/>
    </source>
</evidence>
<dbReference type="GO" id="GO:0030170">
    <property type="term" value="F:pyridoxal phosphate binding"/>
    <property type="evidence" value="ECO:0007669"/>
    <property type="project" value="InterPro"/>
</dbReference>
<sequence length="354" mass="39261">MDRSFIRRRIVVAINQPQHGGDLQRAVAAFSGDLADWIDCSSGIAPWAYPLPAVPDHIWQRLPDQDQALLLSAQKYYGCEQLLALAGSQVGIALLPKLRPACRVAIISPTYAEHHWQWQQAGHEVSAISSEQVDEYLESSAIDVLIVVNPNNPSGQQISAAALLDWHEKLAQQDGWLIVDEAFADCAPAASLLPQAGKTGLIILRSIGKFFGLAGIRLGFIACEKRLLEEINRALGPWHISGPALWAGQIALSDKTWQAAQQQRLLANQEWMIDTLSEAGLAPSGSLPLLHWCPTPNAKALHHQLAKQKIWCRLFDQNNHQGLRFGPVAEYQQNLFKTRLMAALRIWHEITSRN</sequence>
<dbReference type="PROSITE" id="PS00105">
    <property type="entry name" value="AA_TRANSFER_CLASS_1"/>
    <property type="match status" value="1"/>
</dbReference>
<comment type="catalytic activity">
    <reaction evidence="10">
        <text>O-phospho-L-threonine + H(+) = (R)-1-aminopropan-2-yl phosphate + CO2</text>
        <dbReference type="Rhea" id="RHEA:11492"/>
        <dbReference type="ChEBI" id="CHEBI:15378"/>
        <dbReference type="ChEBI" id="CHEBI:16526"/>
        <dbReference type="ChEBI" id="CHEBI:58563"/>
        <dbReference type="ChEBI" id="CHEBI:58675"/>
        <dbReference type="EC" id="4.1.1.81"/>
    </reaction>
</comment>